<dbReference type="AlphaFoldDB" id="A0A3A3FT68"/>
<evidence type="ECO:0000313" key="2">
    <source>
        <dbReference type="Proteomes" id="UP000265955"/>
    </source>
</evidence>
<keyword evidence="2" id="KW-1185">Reference proteome</keyword>
<proteinExistence type="predicted"/>
<reference evidence="2" key="1">
    <citation type="submission" date="2018-09" db="EMBL/GenBank/DDBJ databases">
        <authorList>
            <person name="Zhu H."/>
        </authorList>
    </citation>
    <scope>NUCLEOTIDE SEQUENCE [LARGE SCALE GENOMIC DNA]</scope>
    <source>
        <strain evidence="2">K1R23-30</strain>
    </source>
</reference>
<protein>
    <recommendedName>
        <fullName evidence="3">Restriction endonuclease</fullName>
    </recommendedName>
</protein>
<organism evidence="1 2">
    <name type="scientific">Noviherbaspirillum saxi</name>
    <dbReference type="NCBI Taxonomy" id="2320863"/>
    <lineage>
        <taxon>Bacteria</taxon>
        <taxon>Pseudomonadati</taxon>
        <taxon>Pseudomonadota</taxon>
        <taxon>Betaproteobacteria</taxon>
        <taxon>Burkholderiales</taxon>
        <taxon>Oxalobacteraceae</taxon>
        <taxon>Noviherbaspirillum</taxon>
    </lineage>
</organism>
<sequence length="498" mass="56713">MSDTASDFDPPFFEELSKLVSQFGLILNVRDRELLTVTDPYGADFFLNLERDSSNFILAFFTFRTSSWTYNGERTDLHDCLSMLFSVTCAVQDMSVTLWDIKHPFSGIDEELYGRHAIVTQPNLSIISQDDAGLAKLGATLSLYRNFLCFLMWYFSESSKNSEYAWDRPHVHALRDVVAASVELEADDVVAVERCKPDWTYVQIYKSGITALKSPLIRKILGSTLPKTVAGRSELADDHSVYFKTKNLRHYYAGSEIKQALLLLKALSDEDTQVLATESHMIFLSGDWLVSQRGDFGLSRFNDERDKFSVAVRRKIDFLYENAPLNWNAEGDAARFEDLCRELLGREPDVQRVRKVSPTMQPDQGRDLIAEIVTYSPTDIPVYEGDQPLQITKFVVQCKFSQKTLGIPNGAGPFEVLYLGGYEGYFLITNASISSGLTSLLEKIRSDQKFTADWWTRDEIEERLKKNPDLLEKYTDLVSYAPLNDKPKRKRRQSKNSG</sequence>
<name>A0A3A3FT68_9BURK</name>
<gene>
    <name evidence="1" type="ORF">D3871_13455</name>
</gene>
<dbReference type="OrthoDB" id="5198090at2"/>
<accession>A0A3A3FT68</accession>
<dbReference type="EMBL" id="QYUO01000001">
    <property type="protein sequence ID" value="RJF99417.1"/>
    <property type="molecule type" value="Genomic_DNA"/>
</dbReference>
<evidence type="ECO:0000313" key="1">
    <source>
        <dbReference type="EMBL" id="RJF99417.1"/>
    </source>
</evidence>
<dbReference type="Proteomes" id="UP000265955">
    <property type="component" value="Unassembled WGS sequence"/>
</dbReference>
<comment type="caution">
    <text evidence="1">The sequence shown here is derived from an EMBL/GenBank/DDBJ whole genome shotgun (WGS) entry which is preliminary data.</text>
</comment>
<evidence type="ECO:0008006" key="3">
    <source>
        <dbReference type="Google" id="ProtNLM"/>
    </source>
</evidence>
<dbReference type="RefSeq" id="WP_119769355.1">
    <property type="nucleotide sequence ID" value="NZ_QYUO01000001.1"/>
</dbReference>